<dbReference type="SUPFAM" id="SSF48208">
    <property type="entry name" value="Six-hairpin glycosidases"/>
    <property type="match status" value="1"/>
</dbReference>
<accession>A0ABW1UL72</accession>
<dbReference type="Pfam" id="PF21250">
    <property type="entry name" value="SOGP_2nd"/>
    <property type="match status" value="1"/>
</dbReference>
<dbReference type="InterPro" id="IPR048771">
    <property type="entry name" value="SOGP_2nd"/>
</dbReference>
<evidence type="ECO:0000259" key="3">
    <source>
        <dbReference type="Pfam" id="PF17167"/>
    </source>
</evidence>
<dbReference type="PANTHER" id="PTHR37469:SF2">
    <property type="entry name" value="CELLOBIONIC ACID PHOSPHORYLASE"/>
    <property type="match status" value="1"/>
</dbReference>
<keyword evidence="2" id="KW-0808">Transferase</keyword>
<evidence type="ECO:0000259" key="5">
    <source>
        <dbReference type="Pfam" id="PF21958"/>
    </source>
</evidence>
<protein>
    <submittedName>
        <fullName evidence="6">GH36-type glycosyl hydrolase domain-containing protein</fullName>
    </submittedName>
</protein>
<proteinExistence type="predicted"/>
<sequence length="1040" mass="116640">MPDLVNGTTRIQILKNGAIGKIMDDQVMVDQVAGNALDGGLMNVYLRIRQGETWLFQPLLGPDAKSTVKFDATTAVWSGTFQTLHYQLQLDVCQGHWFWQAKVADPEGLAFDLTYVQDLGMGTEGYVTSNEAYAAQYLDHFVVQSGDQITIGSRQNQDQNGRHPYIQQGSFSGLASFSTDGNQFFGTHSRLDSVPQAMQTHQLANQKIQYESGVIALRTPLQTTDGEVVFYAAVCQDQPDNNQTLLIDSQELAREFEQVQQRGHQLQALMPTKRRLKLGTVIAGQPLSAAELERRFPQRCQVEMKQGQVQSFFTPTAEHVVLQSKELEQERPTGNIVMAETAIVPGKPVLATTQFMAGVFESHVVFGNTNTQMLTTHTRDSLNLLKVTGTRIYLSAPGETTYHLLGVPSAYVMSYNGGDWIYQLADDVIEISDDAEATAPQLTLRFRSQQGRKYRVLVTTQLSQPTLGQTPIVTRDQQTLQIMPELTTLMAQRNPQLGYQIDYQQNDAQALVLGDEGLIFEAGTFEPTDQLVAHYQETSAFVIKTGLVGHEIKNCDLAQVRRQHQQAIETLLHGIELATPNPEKQALVEQTNLVLRWFAHDALVHLLSPHGLEQYGGAAWGTRDVSQGPVELFTATGRLDLVRAIILKLYQHQFVEDGNWPQWFMYDEYADMFADESHGDIIVWPLKVVVDYLKLTQDDELLNVQLPYMSRTTKQATAQTASLREHIIKQLTYLKTHFLPGTYISGYGDGDWDDTLQPANATLKQGMASTWTMELTIETMRLAEQVFANDALIDQVAGLAAKMSRDFQKYFMTDDTLPGFIYLDQDQHVRQIIHPNDHQTGIDYRLLPLSQGVLSQILTGTAADEALALIKEHLLFPDGVRLMNKPSTYHGGVSETFKRAEQAANFGREIGLLYVHAHIRYANAIADHGDQAQAWHLLQLVNPINLQQRVSNAETRQSNVYFSSSDADFADRYTAQRDFDQLRTQQVGVKGGWRLYSSGPGIYIGTLLRSVFRLTDVETFKRVEEGLSLPFDPEIKITNR</sequence>
<keyword evidence="7" id="KW-1185">Reference proteome</keyword>
<dbReference type="RefSeq" id="WP_125599356.1">
    <property type="nucleotide sequence ID" value="NZ_JBHSSM010000014.1"/>
</dbReference>
<comment type="caution">
    <text evidence="6">The sequence shown here is derived from an EMBL/GenBank/DDBJ whole genome shotgun (WGS) entry which is preliminary data.</text>
</comment>
<dbReference type="InterPro" id="IPR012341">
    <property type="entry name" value="6hp_glycosidase-like_sf"/>
</dbReference>
<evidence type="ECO:0000259" key="4">
    <source>
        <dbReference type="Pfam" id="PF21250"/>
    </source>
</evidence>
<dbReference type="InterPro" id="IPR008928">
    <property type="entry name" value="6-hairpin_glycosidase_sf"/>
</dbReference>
<evidence type="ECO:0000256" key="2">
    <source>
        <dbReference type="ARBA" id="ARBA00022679"/>
    </source>
</evidence>
<evidence type="ECO:0000256" key="1">
    <source>
        <dbReference type="ARBA" id="ARBA00022676"/>
    </source>
</evidence>
<organism evidence="6 7">
    <name type="scientific">Lapidilactobacillus achengensis</name>
    <dbReference type="NCBI Taxonomy" id="2486000"/>
    <lineage>
        <taxon>Bacteria</taxon>
        <taxon>Bacillati</taxon>
        <taxon>Bacillota</taxon>
        <taxon>Bacilli</taxon>
        <taxon>Lactobacillales</taxon>
        <taxon>Lactobacillaceae</taxon>
        <taxon>Lapidilactobacillus</taxon>
    </lineage>
</organism>
<dbReference type="EMBL" id="JBHSSM010000014">
    <property type="protein sequence ID" value="MFC6314694.1"/>
    <property type="molecule type" value="Genomic_DNA"/>
</dbReference>
<dbReference type="GO" id="GO:0016787">
    <property type="term" value="F:hydrolase activity"/>
    <property type="evidence" value="ECO:0007669"/>
    <property type="project" value="UniProtKB-KW"/>
</dbReference>
<reference evidence="7" key="1">
    <citation type="journal article" date="2019" name="Int. J. Syst. Evol. Microbiol.">
        <title>The Global Catalogue of Microorganisms (GCM) 10K type strain sequencing project: providing services to taxonomists for standard genome sequencing and annotation.</title>
        <authorList>
            <consortium name="The Broad Institute Genomics Platform"/>
            <consortium name="The Broad Institute Genome Sequencing Center for Infectious Disease"/>
            <person name="Wu L."/>
            <person name="Ma J."/>
        </authorList>
    </citation>
    <scope>NUCLEOTIDE SEQUENCE [LARGE SCALE GENOMIC DNA]</scope>
    <source>
        <strain evidence="7">CCM 8897</strain>
    </source>
</reference>
<evidence type="ECO:0000313" key="6">
    <source>
        <dbReference type="EMBL" id="MFC6314694.1"/>
    </source>
</evidence>
<dbReference type="Proteomes" id="UP001596310">
    <property type="component" value="Unassembled WGS sequence"/>
</dbReference>
<dbReference type="InterPro" id="IPR037018">
    <property type="entry name" value="GH65_N"/>
</dbReference>
<name>A0ABW1UL72_9LACO</name>
<evidence type="ECO:0000313" key="7">
    <source>
        <dbReference type="Proteomes" id="UP001596310"/>
    </source>
</evidence>
<feature type="domain" description="Glycoside phosphorylase super sandwich" evidence="4">
    <location>
        <begin position="296"/>
        <end position="541"/>
    </location>
</feature>
<gene>
    <name evidence="6" type="ORF">ACFQHW_03825</name>
</gene>
<keyword evidence="6" id="KW-0378">Hydrolase</keyword>
<dbReference type="Pfam" id="PF21958">
    <property type="entry name" value="SOGP_N"/>
    <property type="match status" value="1"/>
</dbReference>
<keyword evidence="1" id="KW-0328">Glycosyltransferase</keyword>
<feature type="domain" description="SOGP N-terminal" evidence="5">
    <location>
        <begin position="13"/>
        <end position="231"/>
    </location>
</feature>
<dbReference type="InterPro" id="IPR033432">
    <property type="entry name" value="GH94_catalytic"/>
</dbReference>
<dbReference type="InterPro" id="IPR052047">
    <property type="entry name" value="GH94_Enzymes"/>
</dbReference>
<dbReference type="Pfam" id="PF17167">
    <property type="entry name" value="Glyco_hydro_94"/>
    <property type="match status" value="1"/>
</dbReference>
<dbReference type="Gene3D" id="2.70.98.40">
    <property type="entry name" value="Glycoside hydrolase, family 65, N-terminal domain"/>
    <property type="match status" value="1"/>
</dbReference>
<dbReference type="InterPro" id="IPR053831">
    <property type="entry name" value="SOGP_N"/>
</dbReference>
<feature type="domain" description="Glycosyl hydrolase 94 catalytic" evidence="3">
    <location>
        <begin position="680"/>
        <end position="961"/>
    </location>
</feature>
<dbReference type="Gene3D" id="1.50.10.10">
    <property type="match status" value="1"/>
</dbReference>
<dbReference type="PANTHER" id="PTHR37469">
    <property type="entry name" value="CELLOBIONIC ACID PHOSPHORYLASE-RELATED"/>
    <property type="match status" value="1"/>
</dbReference>